<gene>
    <name evidence="2" type="ORF">Tci_467903</name>
</gene>
<evidence type="ECO:0008006" key="3">
    <source>
        <dbReference type="Google" id="ProtNLM"/>
    </source>
</evidence>
<organism evidence="2">
    <name type="scientific">Tanacetum cinerariifolium</name>
    <name type="common">Dalmatian daisy</name>
    <name type="synonym">Chrysanthemum cinerariifolium</name>
    <dbReference type="NCBI Taxonomy" id="118510"/>
    <lineage>
        <taxon>Eukaryota</taxon>
        <taxon>Viridiplantae</taxon>
        <taxon>Streptophyta</taxon>
        <taxon>Embryophyta</taxon>
        <taxon>Tracheophyta</taxon>
        <taxon>Spermatophyta</taxon>
        <taxon>Magnoliopsida</taxon>
        <taxon>eudicotyledons</taxon>
        <taxon>Gunneridae</taxon>
        <taxon>Pentapetalae</taxon>
        <taxon>asterids</taxon>
        <taxon>campanulids</taxon>
        <taxon>Asterales</taxon>
        <taxon>Asteraceae</taxon>
        <taxon>Asteroideae</taxon>
        <taxon>Anthemideae</taxon>
        <taxon>Anthemidinae</taxon>
        <taxon>Tanacetum</taxon>
    </lineage>
</organism>
<comment type="caution">
    <text evidence="2">The sequence shown here is derived from an EMBL/GenBank/DDBJ whole genome shotgun (WGS) entry which is preliminary data.</text>
</comment>
<dbReference type="EMBL" id="BKCJ010226442">
    <property type="protein sequence ID" value="GEY95929.1"/>
    <property type="molecule type" value="Genomic_DNA"/>
</dbReference>
<evidence type="ECO:0000256" key="1">
    <source>
        <dbReference type="SAM" id="MobiDB-lite"/>
    </source>
</evidence>
<proteinExistence type="predicted"/>
<dbReference type="AlphaFoldDB" id="A0A699HWH9"/>
<reference evidence="2" key="1">
    <citation type="journal article" date="2019" name="Sci. Rep.">
        <title>Draft genome of Tanacetum cinerariifolium, the natural source of mosquito coil.</title>
        <authorList>
            <person name="Yamashiro T."/>
            <person name="Shiraishi A."/>
            <person name="Satake H."/>
            <person name="Nakayama K."/>
        </authorList>
    </citation>
    <scope>NUCLEOTIDE SEQUENCE</scope>
</reference>
<feature type="region of interest" description="Disordered" evidence="1">
    <location>
        <begin position="32"/>
        <end position="51"/>
    </location>
</feature>
<accession>A0A699HWH9</accession>
<feature type="compositionally biased region" description="Polar residues" evidence="1">
    <location>
        <begin position="32"/>
        <end position="41"/>
    </location>
</feature>
<sequence length="454" mass="51589">MFDEYFELTRDDEPVPSATTVNAQVVPPGTSLSTTFAQDAPSTSISSSSSDKQIPVLYQGILVGPPNEDIQITQATPHPLVNPFAREPGFAQSSSKDFSLAEPNQVNQPLDHLKKWSKDHLLDNVVGNPSRPVSTRKQLASDALWCCYHTVLSKVKPTNFKTEITEDCWFEAMQDEIYEFDRLEVWVLVRKLDHAMIIALKWIYRVKLDEYGKVLKNKSWLVAKRYRQEEGINFEESVALVAQVYVSQPEGFEDPDHPIHVYRLKKALYRLKQAPKACGLIIYYSNIRGGLDDLPHGGLLKLHNGETMAKENVLAQAPVRTGEQILPHSAWLQIRKSNLLLDVQKMQKNLIFHISVDILQNTNFFKAFTASVQINEQWFTLSADLLRKALDITLIDPAHLFKSPHAADAVVDFVNQLRYPKPIQFVSKMRMNNLNQPWRAILSLINYVGVVDLD</sequence>
<protein>
    <recommendedName>
        <fullName evidence="3">Reverse transcriptase Ty1/copia-type domain-containing protein</fullName>
    </recommendedName>
</protein>
<evidence type="ECO:0000313" key="2">
    <source>
        <dbReference type="EMBL" id="GEY95929.1"/>
    </source>
</evidence>
<name>A0A699HWH9_TANCI</name>